<dbReference type="PROSITE" id="PS50994">
    <property type="entry name" value="INTEGRASE"/>
    <property type="match status" value="1"/>
</dbReference>
<dbReference type="PROSITE" id="PS50103">
    <property type="entry name" value="ZF_C3H1"/>
    <property type="match status" value="1"/>
</dbReference>
<dbReference type="InterPro" id="IPR043502">
    <property type="entry name" value="DNA/RNA_pol_sf"/>
</dbReference>
<organism evidence="6 7">
    <name type="scientific">Symbiodinium microadriaticum</name>
    <name type="common">Dinoflagellate</name>
    <name type="synonym">Zooxanthella microadriatica</name>
    <dbReference type="NCBI Taxonomy" id="2951"/>
    <lineage>
        <taxon>Eukaryota</taxon>
        <taxon>Sar</taxon>
        <taxon>Alveolata</taxon>
        <taxon>Dinophyceae</taxon>
        <taxon>Suessiales</taxon>
        <taxon>Symbiodiniaceae</taxon>
        <taxon>Symbiodinium</taxon>
    </lineage>
</organism>
<dbReference type="SUPFAM" id="SSF56672">
    <property type="entry name" value="DNA/RNA polymerases"/>
    <property type="match status" value="1"/>
</dbReference>
<evidence type="ECO:0000259" key="5">
    <source>
        <dbReference type="PROSITE" id="PS50994"/>
    </source>
</evidence>
<feature type="region of interest" description="Disordered" evidence="2">
    <location>
        <begin position="79"/>
        <end position="115"/>
    </location>
</feature>
<feature type="domain" description="CCHC-type" evidence="4">
    <location>
        <begin position="150"/>
        <end position="164"/>
    </location>
</feature>
<dbReference type="GO" id="GO:0015074">
    <property type="term" value="P:DNA integration"/>
    <property type="evidence" value="ECO:0007669"/>
    <property type="project" value="InterPro"/>
</dbReference>
<feature type="region of interest" description="Disordered" evidence="2">
    <location>
        <begin position="782"/>
        <end position="830"/>
    </location>
</feature>
<evidence type="ECO:0000259" key="3">
    <source>
        <dbReference type="PROSITE" id="PS50103"/>
    </source>
</evidence>
<dbReference type="SUPFAM" id="SSF53098">
    <property type="entry name" value="Ribonuclease H-like"/>
    <property type="match status" value="1"/>
</dbReference>
<keyword evidence="7" id="KW-1185">Reference proteome</keyword>
<evidence type="ECO:0000313" key="7">
    <source>
        <dbReference type="Proteomes" id="UP000186817"/>
    </source>
</evidence>
<feature type="compositionally biased region" description="Basic and acidic residues" evidence="2">
    <location>
        <begin position="788"/>
        <end position="801"/>
    </location>
</feature>
<feature type="domain" description="Integrase catalytic" evidence="5">
    <location>
        <begin position="898"/>
        <end position="1063"/>
    </location>
</feature>
<evidence type="ECO:0000313" key="6">
    <source>
        <dbReference type="EMBL" id="OLP84911.1"/>
    </source>
</evidence>
<dbReference type="InterPro" id="IPR012337">
    <property type="entry name" value="RNaseH-like_sf"/>
</dbReference>
<feature type="compositionally biased region" description="Low complexity" evidence="2">
    <location>
        <begin position="189"/>
        <end position="208"/>
    </location>
</feature>
<feature type="compositionally biased region" description="Low complexity" evidence="2">
    <location>
        <begin position="169"/>
        <end position="180"/>
    </location>
</feature>
<keyword evidence="1" id="KW-0479">Metal-binding</keyword>
<dbReference type="Gene3D" id="3.30.420.10">
    <property type="entry name" value="Ribonuclease H-like superfamily/Ribonuclease H"/>
    <property type="match status" value="1"/>
</dbReference>
<dbReference type="InterPro" id="IPR013103">
    <property type="entry name" value="RVT_2"/>
</dbReference>
<evidence type="ECO:0000256" key="1">
    <source>
        <dbReference type="PROSITE-ProRule" id="PRU00723"/>
    </source>
</evidence>
<comment type="caution">
    <text evidence="6">The sequence shown here is derived from an EMBL/GenBank/DDBJ whole genome shotgun (WGS) entry which is preliminary data.</text>
</comment>
<dbReference type="InterPro" id="IPR036397">
    <property type="entry name" value="RNaseH_sf"/>
</dbReference>
<dbReference type="GO" id="GO:0003676">
    <property type="term" value="F:nucleic acid binding"/>
    <property type="evidence" value="ECO:0007669"/>
    <property type="project" value="InterPro"/>
</dbReference>
<dbReference type="InterPro" id="IPR001878">
    <property type="entry name" value="Znf_CCHC"/>
</dbReference>
<feature type="zinc finger region" description="C3H1-type" evidence="1">
    <location>
        <begin position="112"/>
        <end position="140"/>
    </location>
</feature>
<dbReference type="InterPro" id="IPR000571">
    <property type="entry name" value="Znf_CCCH"/>
</dbReference>
<sequence>MTRCATLQMTPPDSSVLARGLKLLTGAHLEQSQDAAFRTAMVRTSLRLDGQPRMEDVYAYQRHLQAEVENLLASRPAASMTTTVEEAPRLRALDRNQPQKDKEKSDRQKDKGSSGELCRYFLRPTGCKRGTKCSFSHSMSTLDRETRNKKCLLCGAEGHRQRDCTVGKTSRTTTTPASPTNKDQRQQQPSTPGISSVSTTTPSSTVDSNASGTTSTIQGVPWTLENLIQAAQQVVQNQGAASGGESSPEKTAKPGIRTMVVKDVRICSVGSSSAALLDSGATHCLRNAYDYNEWDASESVMVHLAGNNKLVMKLSRSGSLLMPPRTTSSTTTEASTGQTIVPMGELVRTLGYTLIWGPEKCYLEDAAGERTALNVSTGCPQLCEAAALALIAKLEDRKREQLENETLTTMDAVTLATINMSRSWWDYVQEYAESGNKEAGLRGLWDLMKKVDFLSRAQKRRMWTAKKWVVHVFAGNPGHYQTFQLDEGDTMVIELDIDRNKAHDLMRDATWRLLLWGAMNGRIDAVIGGPPGRGGLPALDQRASKQDLRNFALIARMMWLYVVSVAARMSRMASMRLKGRPVAFALEHPAEETYSDRRRSTPLWSLQLWKEFEQSMGMSTATFNQGAMGASTRSTTTVGTNVYYLMGLDGVRVDEVQPEQQERQQVTTKWAKGLVQAMVLGLQLWKRNPRTMPSISTMSPAQWRAHVDSGHAEYRRDCLTCVMSRGTGKRHGRVKHPDMFTLTTDVAGPIKPGLDPSSKGAMGKGLRYFMVGKFTLPREYVKGYTGREPPRDDGMDEEGGKHSSGSQDGKELAEPSQLPPREEEEEVGGEQRRQFMAKLVRNLANLLNYYHVKKGMRNLPNLLDYHHVKKRDEFKEFVGSTSEQQREYRDEDDSLYCPSEVPEEEESQGNLDAEVKTDVKVIQDCEAPESTVLLFARAMKDNSTASVKAAIQEIVLYLDSHGLPVYRHHADRGETYSHGIRSWLRERGIRATWAEAGVPQGNGRAEATVRWIKDKARTLLMSARVPIKLWPTAVETAAAMQRARILQWRSKLVAPYGATVHIKKKVFDSQGPRRREKAFESRWREGKYMGLSNLMEDGHVIYVPEDREEKEKFFHTFHLRTSLHDPGPPGQEVVMDEPPKPRRRLSVKTPEKDVVMRAMGLPKDELRDLVNGRAEEILHQWGYKEALGFVDELAEAKFFEDRKFGIWRHGGAVGWTVAFNEFPDVARVLAGLILEVNPEATFTAITVTHNMDRGQHRDSNNDEKACNYLLPLRIPKSGGELWVELSPGDELRGVVLDRRDDKGTKKFGQVLQFAKDVITEFSPRKLHEVLPWEGTRSMIIAYTPQAMGKITQEMVTKLEAHGYAVPISQLPEYFLRGEEPQYVVQAATMATVEEEHGDYVEENSEGEEEWDMYLQAEEGMVKLRPEVQAQLRPRVAKVEVNYTPNIEEVIGELTSPLEVTHTVDPRDAMANLPLWKEAIEKEFKAVEVAIARLRVGTQERERWLRNPKAQKLPTKLVFTVKPNSKANVEDRSTWVKRKARLVVCGNYAASEAMSLYTEAAPSEAVRTALVIARRRGWSVGIIDIVSAFLRTPIGTHSDDPVIVATPPRLLQQLDLIESQELWGLVRALYGLRQSPVLWARYRDNQMMRMQPKDGMVMERGRTITSWWSVRDKYGNLTAVIVIYVDDYLILGPQAVIKTLAAMVQGEWETSELSILSERNPIKFLGMELTLHEEEIYVSQQGYIDELLRSHELSASDQSRIPVGKDEAVYDLLPSDTEPSDASVHRAQQVTGELLWLSQRSRPDLSFACCVLSTMMTKAPDRVVTMATKMLKYVNHTKNYHLKINASGNTLTLFPDAAYAPNGNRSQTGWVVVYAGTPVLWRSSRQQTMALSSAEAELNAILEGSIAMLGVEAMLRDLGEFVQEKEGARDIQIDWDVAGICMVLLMILGALMLWEGLKWGLLIVYQEWAPGYYRIFGIELARSRTYDPKEKIPMGAYTYDASYAYRESTQTTHDVVDEDLERVCIDTVGLMRCEEIRQGAGAKCQAENGCPEPPRT</sequence>
<feature type="domain" description="C3H1-type" evidence="3">
    <location>
        <begin position="112"/>
        <end position="140"/>
    </location>
</feature>
<dbReference type="PANTHER" id="PTHR11439:SF467">
    <property type="entry name" value="INTEGRASE CATALYTIC DOMAIN-CONTAINING PROTEIN"/>
    <property type="match status" value="1"/>
</dbReference>
<dbReference type="SMART" id="SM00343">
    <property type="entry name" value="ZnF_C2HC"/>
    <property type="match status" value="1"/>
</dbReference>
<dbReference type="EMBL" id="LSRX01001007">
    <property type="protein sequence ID" value="OLP84911.1"/>
    <property type="molecule type" value="Genomic_DNA"/>
</dbReference>
<proteinExistence type="predicted"/>
<dbReference type="PROSITE" id="PS50158">
    <property type="entry name" value="ZF_CCHC"/>
    <property type="match status" value="1"/>
</dbReference>
<feature type="region of interest" description="Disordered" evidence="2">
    <location>
        <begin position="162"/>
        <end position="216"/>
    </location>
</feature>
<evidence type="ECO:0000259" key="4">
    <source>
        <dbReference type="PROSITE" id="PS50158"/>
    </source>
</evidence>
<evidence type="ECO:0000256" key="2">
    <source>
        <dbReference type="SAM" id="MobiDB-lite"/>
    </source>
</evidence>
<dbReference type="Pfam" id="PF07727">
    <property type="entry name" value="RVT_2"/>
    <property type="match status" value="1"/>
</dbReference>
<dbReference type="PANTHER" id="PTHR11439">
    <property type="entry name" value="GAG-POL-RELATED RETROTRANSPOSON"/>
    <property type="match status" value="1"/>
</dbReference>
<dbReference type="OrthoDB" id="444132at2759"/>
<feature type="compositionally biased region" description="Basic and acidic residues" evidence="2">
    <location>
        <begin position="86"/>
        <end position="113"/>
    </location>
</feature>
<protein>
    <submittedName>
        <fullName evidence="6">Putative transposon protein</fullName>
    </submittedName>
</protein>
<name>A0A1Q9CPR5_SYMMI</name>
<keyword evidence="1" id="KW-0862">Zinc</keyword>
<dbReference type="Proteomes" id="UP000186817">
    <property type="component" value="Unassembled WGS sequence"/>
</dbReference>
<reference evidence="6 7" key="1">
    <citation type="submission" date="2016-02" db="EMBL/GenBank/DDBJ databases">
        <title>Genome analysis of coral dinoflagellate symbionts highlights evolutionary adaptations to a symbiotic lifestyle.</title>
        <authorList>
            <person name="Aranda M."/>
            <person name="Li Y."/>
            <person name="Liew Y.J."/>
            <person name="Baumgarten S."/>
            <person name="Simakov O."/>
            <person name="Wilson M."/>
            <person name="Piel J."/>
            <person name="Ashoor H."/>
            <person name="Bougouffa S."/>
            <person name="Bajic V.B."/>
            <person name="Ryu T."/>
            <person name="Ravasi T."/>
            <person name="Bayer T."/>
            <person name="Micklem G."/>
            <person name="Kim H."/>
            <person name="Bhak J."/>
            <person name="Lajeunesse T.C."/>
            <person name="Voolstra C.R."/>
        </authorList>
    </citation>
    <scope>NUCLEOTIDE SEQUENCE [LARGE SCALE GENOMIC DNA]</scope>
    <source>
        <strain evidence="6 7">CCMP2467</strain>
    </source>
</reference>
<dbReference type="GO" id="GO:0008270">
    <property type="term" value="F:zinc ion binding"/>
    <property type="evidence" value="ECO:0007669"/>
    <property type="project" value="UniProtKB-KW"/>
</dbReference>
<gene>
    <name evidence="6" type="primary">TY5A</name>
    <name evidence="6" type="ORF">AK812_SmicGene34162</name>
</gene>
<keyword evidence="1" id="KW-0863">Zinc-finger</keyword>
<accession>A0A1Q9CPR5</accession>
<dbReference type="InterPro" id="IPR001584">
    <property type="entry name" value="Integrase_cat-core"/>
</dbReference>